<sequence>MAFVASAELSKRPTAAKKTPQRAGLGEVMAKGVYDVGAAFVSMLEYEAAQYGAPSSRSAASRPRRCVPCAPQGRPQAPHVRVWTCEACGAILDRDVNAAVTIAKAAGLAVSACAAQVRPDHARAQRDEAGTHPKRPTQPAWEQAGLPDRSGPGGCRCFAVTIRDAATGTGCTSSAAPLMWKLSEASPPGQWARRLRRPAWTFST</sequence>
<dbReference type="EMBL" id="BAABDD010000027">
    <property type="protein sequence ID" value="GAA3758881.1"/>
    <property type="molecule type" value="Genomic_DNA"/>
</dbReference>
<name>A0ABP7G863_9ACTN</name>
<evidence type="ECO:0000313" key="5">
    <source>
        <dbReference type="Proteomes" id="UP001500908"/>
    </source>
</evidence>
<organism evidence="4 5">
    <name type="scientific">Salinactinospora qingdaonensis</name>
    <dbReference type="NCBI Taxonomy" id="702744"/>
    <lineage>
        <taxon>Bacteria</taxon>
        <taxon>Bacillati</taxon>
        <taxon>Actinomycetota</taxon>
        <taxon>Actinomycetes</taxon>
        <taxon>Streptosporangiales</taxon>
        <taxon>Nocardiopsidaceae</taxon>
        <taxon>Salinactinospora</taxon>
    </lineage>
</organism>
<comment type="caution">
    <text evidence="4">The sequence shown here is derived from an EMBL/GenBank/DDBJ whole genome shotgun (WGS) entry which is preliminary data.</text>
</comment>
<keyword evidence="5" id="KW-1185">Reference proteome</keyword>
<keyword evidence="1" id="KW-0238">DNA-binding</keyword>
<evidence type="ECO:0000256" key="2">
    <source>
        <dbReference type="SAM" id="MobiDB-lite"/>
    </source>
</evidence>
<proteinExistence type="predicted"/>
<reference evidence="5" key="1">
    <citation type="journal article" date="2019" name="Int. J. Syst. Evol. Microbiol.">
        <title>The Global Catalogue of Microorganisms (GCM) 10K type strain sequencing project: providing services to taxonomists for standard genome sequencing and annotation.</title>
        <authorList>
            <consortium name="The Broad Institute Genomics Platform"/>
            <consortium name="The Broad Institute Genome Sequencing Center for Infectious Disease"/>
            <person name="Wu L."/>
            <person name="Ma J."/>
        </authorList>
    </citation>
    <scope>NUCLEOTIDE SEQUENCE [LARGE SCALE GENOMIC DNA]</scope>
    <source>
        <strain evidence="5">JCM 17137</strain>
    </source>
</reference>
<feature type="compositionally biased region" description="Basic and acidic residues" evidence="2">
    <location>
        <begin position="119"/>
        <end position="131"/>
    </location>
</feature>
<evidence type="ECO:0000313" key="4">
    <source>
        <dbReference type="EMBL" id="GAA3758881.1"/>
    </source>
</evidence>
<gene>
    <name evidence="4" type="ORF">GCM10022402_41140</name>
</gene>
<feature type="region of interest" description="Disordered" evidence="2">
    <location>
        <begin position="119"/>
        <end position="150"/>
    </location>
</feature>
<dbReference type="InterPro" id="IPR010095">
    <property type="entry name" value="Cas12f1-like_TNB"/>
</dbReference>
<dbReference type="Pfam" id="PF07282">
    <property type="entry name" value="Cas12f1-like_TNB"/>
    <property type="match status" value="1"/>
</dbReference>
<evidence type="ECO:0000256" key="1">
    <source>
        <dbReference type="ARBA" id="ARBA00023125"/>
    </source>
</evidence>
<evidence type="ECO:0000259" key="3">
    <source>
        <dbReference type="Pfam" id="PF07282"/>
    </source>
</evidence>
<protein>
    <recommendedName>
        <fullName evidence="3">Cas12f1-like TNB domain-containing protein</fullName>
    </recommendedName>
</protein>
<feature type="region of interest" description="Disordered" evidence="2">
    <location>
        <begin position="1"/>
        <end position="21"/>
    </location>
</feature>
<accession>A0ABP7G863</accession>
<feature type="domain" description="Cas12f1-like TNB" evidence="3">
    <location>
        <begin position="39"/>
        <end position="102"/>
    </location>
</feature>
<dbReference type="Proteomes" id="UP001500908">
    <property type="component" value="Unassembled WGS sequence"/>
</dbReference>